<comment type="caution">
    <text evidence="1">The sequence shown here is derived from an EMBL/GenBank/DDBJ whole genome shotgun (WGS) entry which is preliminary data.</text>
</comment>
<dbReference type="AlphaFoldDB" id="A0A4R2L894"/>
<keyword evidence="2" id="KW-1185">Reference proteome</keyword>
<reference evidence="1 2" key="1">
    <citation type="submission" date="2019-03" db="EMBL/GenBank/DDBJ databases">
        <title>Genomic Encyclopedia of Type Strains, Phase IV (KMG-IV): sequencing the most valuable type-strain genomes for metagenomic binning, comparative biology and taxonomic classification.</title>
        <authorList>
            <person name="Goeker M."/>
        </authorList>
    </citation>
    <scope>NUCLEOTIDE SEQUENCE [LARGE SCALE GENOMIC DNA]</scope>
    <source>
        <strain evidence="1 2">DSM 25287</strain>
    </source>
</reference>
<evidence type="ECO:0000313" key="1">
    <source>
        <dbReference type="EMBL" id="TCO82252.1"/>
    </source>
</evidence>
<dbReference type="Proteomes" id="UP000295765">
    <property type="component" value="Unassembled WGS sequence"/>
</dbReference>
<dbReference type="EMBL" id="SLWY01000005">
    <property type="protein sequence ID" value="TCO82252.1"/>
    <property type="molecule type" value="Genomic_DNA"/>
</dbReference>
<gene>
    <name evidence="1" type="ORF">EV699_10534</name>
</gene>
<organism evidence="1 2">
    <name type="scientific">Plasticicumulans lactativorans</name>
    <dbReference type="NCBI Taxonomy" id="1133106"/>
    <lineage>
        <taxon>Bacteria</taxon>
        <taxon>Pseudomonadati</taxon>
        <taxon>Pseudomonadota</taxon>
        <taxon>Gammaproteobacteria</taxon>
        <taxon>Candidatus Competibacteraceae</taxon>
        <taxon>Plasticicumulans</taxon>
    </lineage>
</organism>
<accession>A0A4R2L894</accession>
<dbReference type="OrthoDB" id="9785445at2"/>
<dbReference type="SUPFAM" id="SSF52833">
    <property type="entry name" value="Thioredoxin-like"/>
    <property type="match status" value="1"/>
</dbReference>
<protein>
    <submittedName>
        <fullName evidence="1">Cytochrome oxidase Cu insertion factor (SCO1/SenC/PrrC family)</fullName>
    </submittedName>
</protein>
<dbReference type="InterPro" id="IPR036249">
    <property type="entry name" value="Thioredoxin-like_sf"/>
</dbReference>
<sequence>MSSMSLRATAAGRPARQRTLLVALIALFLLPLVLAWVLVGHWRPSGSAEHGELLVPARPLPQVFITAHALHGRWTLVYLATGPGCDAACRGALYRLRQVRLATGKDIDRVQRLALWLQPADAATRQWLAVEHAGLAGAEAAAGELQPFTAAWPAGGAVGRWIYLVDPLGNLVLRYPADVDAKGILSDLQRLLKLSKIG</sequence>
<dbReference type="RefSeq" id="WP_132539513.1">
    <property type="nucleotide sequence ID" value="NZ_SLWY01000005.1"/>
</dbReference>
<name>A0A4R2L894_9GAMM</name>
<proteinExistence type="predicted"/>
<evidence type="ECO:0000313" key="2">
    <source>
        <dbReference type="Proteomes" id="UP000295765"/>
    </source>
</evidence>